<name>A0A0H3ZJR7_9VIBR</name>
<dbReference type="Gene3D" id="2.10.109.10">
    <property type="entry name" value="Umud Fragment, subunit A"/>
    <property type="match status" value="1"/>
</dbReference>
<dbReference type="AlphaFoldDB" id="A0A0H3ZJR7"/>
<dbReference type="InterPro" id="IPR050077">
    <property type="entry name" value="LexA_repressor"/>
</dbReference>
<dbReference type="EMBL" id="KP795560">
    <property type="protein sequence ID" value="AKN38070.1"/>
    <property type="molecule type" value="Genomic_DNA"/>
</dbReference>
<dbReference type="InterPro" id="IPR015927">
    <property type="entry name" value="Peptidase_S24_S26A/B/C"/>
</dbReference>
<dbReference type="PANTHER" id="PTHR33516:SF2">
    <property type="entry name" value="LEXA REPRESSOR-RELATED"/>
    <property type="match status" value="1"/>
</dbReference>
<reference evidence="2" key="1">
    <citation type="journal article" date="2015" name="MBio">
        <title>Eco-Evolutionary Dynamics of Episomes among Ecologically Cohesive Bacterial Populations.</title>
        <authorList>
            <person name="Xue H."/>
            <person name="Cordero O.X."/>
            <person name="Camas F.M."/>
            <person name="Trimble W."/>
            <person name="Meyer F."/>
            <person name="Guglielmini J."/>
            <person name="Rocha E.P."/>
            <person name="Polz M.F."/>
        </authorList>
    </citation>
    <scope>NUCLEOTIDE SEQUENCE</scope>
    <source>
        <strain evidence="2">FF_174</strain>
        <strain evidence="3">FF_210</strain>
    </source>
</reference>
<dbReference type="InterPro" id="IPR039418">
    <property type="entry name" value="LexA-like"/>
</dbReference>
<dbReference type="InterPro" id="IPR036286">
    <property type="entry name" value="LexA/Signal_pep-like_sf"/>
</dbReference>
<dbReference type="Pfam" id="PF00717">
    <property type="entry name" value="Peptidase_S24"/>
    <property type="match status" value="1"/>
</dbReference>
<sequence>MNILPLSPTSMSCSLTSWESPAAEYVELGVSLDSILVNNPNATYLAYANGDSMQDVGIYSGDLLVIDRKPQAQHLDTVIVSLNGAFMCKIIDVRQRLLLSANSSCAPIPIRPEDAFSIEGVVIRSIRLHKPLPEFM</sequence>
<dbReference type="EMBL" id="KP795478">
    <property type="protein sequence ID" value="AKN36228.1"/>
    <property type="molecule type" value="Genomic_DNA"/>
</dbReference>
<accession>A0A0H3ZJR7</accession>
<evidence type="ECO:0000313" key="2">
    <source>
        <dbReference type="EMBL" id="AKN36228.1"/>
    </source>
</evidence>
<organism evidence="2">
    <name type="scientific">Vibrio tasmaniensis</name>
    <dbReference type="NCBI Taxonomy" id="212663"/>
    <lineage>
        <taxon>Bacteria</taxon>
        <taxon>Pseudomonadati</taxon>
        <taxon>Pseudomonadota</taxon>
        <taxon>Gammaproteobacteria</taxon>
        <taxon>Vibrionales</taxon>
        <taxon>Vibrionaceae</taxon>
        <taxon>Vibrio</taxon>
    </lineage>
</organism>
<dbReference type="SUPFAM" id="SSF51306">
    <property type="entry name" value="LexA/Signal peptidase"/>
    <property type="match status" value="1"/>
</dbReference>
<evidence type="ECO:0000313" key="3">
    <source>
        <dbReference type="EMBL" id="AKN38070.1"/>
    </source>
</evidence>
<protein>
    <submittedName>
        <fullName evidence="2">Error-prone repair protein UmuD</fullName>
    </submittedName>
</protein>
<proteinExistence type="predicted"/>
<feature type="domain" description="Peptidase S24/S26A/S26B/S26C" evidence="1">
    <location>
        <begin position="22"/>
        <end position="123"/>
    </location>
</feature>
<dbReference type="PANTHER" id="PTHR33516">
    <property type="entry name" value="LEXA REPRESSOR"/>
    <property type="match status" value="1"/>
</dbReference>
<dbReference type="CDD" id="cd06529">
    <property type="entry name" value="S24_LexA-like"/>
    <property type="match status" value="1"/>
</dbReference>
<evidence type="ECO:0000259" key="1">
    <source>
        <dbReference type="Pfam" id="PF00717"/>
    </source>
</evidence>